<proteinExistence type="predicted"/>
<name>H3KDQ1_9BURK</name>
<organism evidence="1 2">
    <name type="scientific">Sutterella parvirubra YIT 11816</name>
    <dbReference type="NCBI Taxonomy" id="762967"/>
    <lineage>
        <taxon>Bacteria</taxon>
        <taxon>Pseudomonadati</taxon>
        <taxon>Pseudomonadota</taxon>
        <taxon>Betaproteobacteria</taxon>
        <taxon>Burkholderiales</taxon>
        <taxon>Sutterellaceae</taxon>
        <taxon>Sutterella</taxon>
    </lineage>
</organism>
<dbReference type="Proteomes" id="UP000004956">
    <property type="component" value="Unassembled WGS sequence"/>
</dbReference>
<dbReference type="EMBL" id="AFBQ01000119">
    <property type="protein sequence ID" value="EHY31746.1"/>
    <property type="molecule type" value="Genomic_DNA"/>
</dbReference>
<evidence type="ECO:0000313" key="1">
    <source>
        <dbReference type="EMBL" id="EHY31746.1"/>
    </source>
</evidence>
<dbReference type="HOGENOM" id="CLU_2940146_0_0_4"/>
<accession>H3KDQ1</accession>
<sequence>MTGLEKKRFRGTPVGEAEEGVKKKVVGFPFGGGSKEGERKLFGGVEERSLRLNVRQCGEG</sequence>
<keyword evidence="2" id="KW-1185">Reference proteome</keyword>
<evidence type="ECO:0000313" key="2">
    <source>
        <dbReference type="Proteomes" id="UP000004956"/>
    </source>
</evidence>
<dbReference type="AlphaFoldDB" id="H3KDQ1"/>
<protein>
    <submittedName>
        <fullName evidence="1">Uncharacterized protein</fullName>
    </submittedName>
</protein>
<gene>
    <name evidence="1" type="ORF">HMPREF9440_00862</name>
</gene>
<comment type="caution">
    <text evidence="1">The sequence shown here is derived from an EMBL/GenBank/DDBJ whole genome shotgun (WGS) entry which is preliminary data.</text>
</comment>
<reference evidence="1 2" key="1">
    <citation type="submission" date="2011-11" db="EMBL/GenBank/DDBJ databases">
        <authorList>
            <person name="Weinstock G."/>
            <person name="Sodergren E."/>
            <person name="Clifton S."/>
            <person name="Fulton L."/>
            <person name="Fulton B."/>
            <person name="Courtney L."/>
            <person name="Fronick C."/>
            <person name="Harrison M."/>
            <person name="Strong C."/>
            <person name="Farmer C."/>
            <person name="Delahaunty K."/>
            <person name="Markovic C."/>
            <person name="Hall O."/>
            <person name="Minx P."/>
            <person name="Tomlinson C."/>
            <person name="Mitreva M."/>
            <person name="Hou S."/>
            <person name="Chen J."/>
            <person name="Wollam A."/>
            <person name="Pepin K.H."/>
            <person name="Johnson M."/>
            <person name="Bhonagiri V."/>
            <person name="Zhang X."/>
            <person name="Suruliraj S."/>
            <person name="Warren W."/>
            <person name="Chinwalla A."/>
            <person name="Mardis E.R."/>
            <person name="Wilson R.K."/>
        </authorList>
    </citation>
    <scope>NUCLEOTIDE SEQUENCE [LARGE SCALE GENOMIC DNA]</scope>
    <source>
        <strain evidence="1 2">YIT 11816</strain>
    </source>
</reference>